<feature type="transmembrane region" description="Helical" evidence="1">
    <location>
        <begin position="58"/>
        <end position="79"/>
    </location>
</feature>
<protein>
    <recommendedName>
        <fullName evidence="4">DUF2868 domain-containing protein</fullName>
    </recommendedName>
</protein>
<dbReference type="EMBL" id="JBHUKQ010000006">
    <property type="protein sequence ID" value="MFD2480062.1"/>
    <property type="molecule type" value="Genomic_DNA"/>
</dbReference>
<organism evidence="2 3">
    <name type="scientific">Amycolatopsis albidoflavus</name>
    <dbReference type="NCBI Taxonomy" id="102226"/>
    <lineage>
        <taxon>Bacteria</taxon>
        <taxon>Bacillati</taxon>
        <taxon>Actinomycetota</taxon>
        <taxon>Actinomycetes</taxon>
        <taxon>Pseudonocardiales</taxon>
        <taxon>Pseudonocardiaceae</taxon>
        <taxon>Amycolatopsis</taxon>
    </lineage>
</organism>
<evidence type="ECO:0000313" key="2">
    <source>
        <dbReference type="EMBL" id="MFD2480062.1"/>
    </source>
</evidence>
<feature type="transmembrane region" description="Helical" evidence="1">
    <location>
        <begin position="249"/>
        <end position="269"/>
    </location>
</feature>
<evidence type="ECO:0000256" key="1">
    <source>
        <dbReference type="SAM" id="Phobius"/>
    </source>
</evidence>
<gene>
    <name evidence="2" type="ORF">ACFSUT_07250</name>
</gene>
<evidence type="ECO:0000313" key="3">
    <source>
        <dbReference type="Proteomes" id="UP001597542"/>
    </source>
</evidence>
<keyword evidence="1" id="KW-1133">Transmembrane helix</keyword>
<comment type="caution">
    <text evidence="2">The sequence shown here is derived from an EMBL/GenBank/DDBJ whole genome shotgun (WGS) entry which is preliminary data.</text>
</comment>
<dbReference type="RefSeq" id="WP_344286671.1">
    <property type="nucleotide sequence ID" value="NZ_BAAAHV010000027.1"/>
</dbReference>
<sequence length="332" mass="36154">MILARVIVAATLVLAELWSVLAIFAVGFDSRRGNRRLRWITGDDAETVRDRHSLMAQLSMMGIVNTVAGAAAGLGASMYAANNHLQFTQSVVPIFMIGMAVLAVQASGLVVGHWASRPRLAWITNPFVLEATLRQSLREGPVPDHTIDEYEQILEKLRSETSVLFLKKADTLETLGIASSAAAREWPPSGNRPPEEWAKLVRADLSPRAVWRWIWARRKLALVCPLSLGVLASAALVGLRAIAADGASPVAVIAVAVVLCGWHVLLGLLMHRAATEELVLANRTRAREKHKIDACAALICELKAGSKPRPKATEPPPARTILSVGRWHLLRR</sequence>
<keyword evidence="3" id="KW-1185">Reference proteome</keyword>
<evidence type="ECO:0008006" key="4">
    <source>
        <dbReference type="Google" id="ProtNLM"/>
    </source>
</evidence>
<name>A0ABW5HTJ0_9PSEU</name>
<feature type="transmembrane region" description="Helical" evidence="1">
    <location>
        <begin position="6"/>
        <end position="28"/>
    </location>
</feature>
<keyword evidence="1" id="KW-0812">Transmembrane</keyword>
<accession>A0ABW5HTJ0</accession>
<proteinExistence type="predicted"/>
<keyword evidence="1" id="KW-0472">Membrane</keyword>
<dbReference type="Proteomes" id="UP001597542">
    <property type="component" value="Unassembled WGS sequence"/>
</dbReference>
<feature type="transmembrane region" description="Helical" evidence="1">
    <location>
        <begin position="220"/>
        <end position="243"/>
    </location>
</feature>
<reference evidence="3" key="1">
    <citation type="journal article" date="2019" name="Int. J. Syst. Evol. Microbiol.">
        <title>The Global Catalogue of Microorganisms (GCM) 10K type strain sequencing project: providing services to taxonomists for standard genome sequencing and annotation.</title>
        <authorList>
            <consortium name="The Broad Institute Genomics Platform"/>
            <consortium name="The Broad Institute Genome Sequencing Center for Infectious Disease"/>
            <person name="Wu L."/>
            <person name="Ma J."/>
        </authorList>
    </citation>
    <scope>NUCLEOTIDE SEQUENCE [LARGE SCALE GENOMIC DNA]</scope>
    <source>
        <strain evidence="3">CGMCC 4.7638</strain>
    </source>
</reference>
<feature type="transmembrane region" description="Helical" evidence="1">
    <location>
        <begin position="91"/>
        <end position="111"/>
    </location>
</feature>